<dbReference type="Gene3D" id="3.90.1150.10">
    <property type="entry name" value="Aspartate Aminotransferase, domain 1"/>
    <property type="match status" value="1"/>
</dbReference>
<reference evidence="1" key="1">
    <citation type="submission" date="2018-05" db="EMBL/GenBank/DDBJ databases">
        <authorList>
            <person name="Lanie J.A."/>
            <person name="Ng W.-L."/>
            <person name="Kazmierczak K.M."/>
            <person name="Andrzejewski T.M."/>
            <person name="Davidsen T.M."/>
            <person name="Wayne K.J."/>
            <person name="Tettelin H."/>
            <person name="Glass J.I."/>
            <person name="Rusch D."/>
            <person name="Podicherti R."/>
            <person name="Tsui H.-C.T."/>
            <person name="Winkler M.E."/>
        </authorList>
    </citation>
    <scope>NUCLEOTIDE SEQUENCE</scope>
</reference>
<name>A0A382YD04_9ZZZZ</name>
<dbReference type="InterPro" id="IPR015422">
    <property type="entry name" value="PyrdxlP-dep_Trfase_small"/>
</dbReference>
<organism evidence="1">
    <name type="scientific">marine metagenome</name>
    <dbReference type="NCBI Taxonomy" id="408172"/>
    <lineage>
        <taxon>unclassified sequences</taxon>
        <taxon>metagenomes</taxon>
        <taxon>ecological metagenomes</taxon>
    </lineage>
</organism>
<protein>
    <submittedName>
        <fullName evidence="1">Uncharacterized protein</fullName>
    </submittedName>
</protein>
<dbReference type="EMBL" id="UINC01174704">
    <property type="protein sequence ID" value="SVD80960.1"/>
    <property type="molecule type" value="Genomic_DNA"/>
</dbReference>
<proteinExistence type="predicted"/>
<evidence type="ECO:0000313" key="1">
    <source>
        <dbReference type="EMBL" id="SVD80960.1"/>
    </source>
</evidence>
<gene>
    <name evidence="1" type="ORF">METZ01_LOCUS433814</name>
</gene>
<sequence length="56" mass="6315">EVMIEGLIEDGFLFHRWPGRKGMVRLMCPYTLSEQDIDCFLEAAGNRVSDIEIGGV</sequence>
<accession>A0A382YD04</accession>
<dbReference type="AlphaFoldDB" id="A0A382YD04"/>
<feature type="non-terminal residue" evidence="1">
    <location>
        <position position="1"/>
    </location>
</feature>